<reference evidence="3 4" key="1">
    <citation type="submission" date="2020-10" db="EMBL/GenBank/DDBJ databases">
        <title>Ramlibacter sp. HM2 16S ribosomal RNA gene Genome sequencing and assembly.</title>
        <authorList>
            <person name="Kang M."/>
        </authorList>
    </citation>
    <scope>NUCLEOTIDE SEQUENCE [LARGE SCALE GENOMIC DNA]</scope>
    <source>
        <strain evidence="3 4">HM2</strain>
    </source>
</reference>
<dbReference type="NCBIfam" id="TIGR04390">
    <property type="entry name" value="OMP_YaiO_dom"/>
    <property type="match status" value="1"/>
</dbReference>
<organism evidence="3 4">
    <name type="scientific">Ramlibacter pallidus</name>
    <dbReference type="NCBI Taxonomy" id="2780087"/>
    <lineage>
        <taxon>Bacteria</taxon>
        <taxon>Pseudomonadati</taxon>
        <taxon>Pseudomonadota</taxon>
        <taxon>Betaproteobacteria</taxon>
        <taxon>Burkholderiales</taxon>
        <taxon>Comamonadaceae</taxon>
        <taxon>Ramlibacter</taxon>
    </lineage>
</organism>
<proteinExistence type="predicted"/>
<keyword evidence="1" id="KW-0732">Signal</keyword>
<evidence type="ECO:0000259" key="2">
    <source>
        <dbReference type="Pfam" id="PF19413"/>
    </source>
</evidence>
<protein>
    <submittedName>
        <fullName evidence="3">YaiO family outer membrane beta-barrel protein</fullName>
    </submittedName>
</protein>
<accession>A0ABR9S388</accession>
<keyword evidence="4" id="KW-1185">Reference proteome</keyword>
<evidence type="ECO:0000313" key="3">
    <source>
        <dbReference type="EMBL" id="MBE7367971.1"/>
    </source>
</evidence>
<evidence type="ECO:0000256" key="1">
    <source>
        <dbReference type="SAM" id="SignalP"/>
    </source>
</evidence>
<sequence>MIARLAAALASLLPLAALAQTPSAPAAPRWQAALTGEHSQLDNGYADWNSTTLQLSRRWSQRQLAEIELTRTRRFGQDDTEIAVGGAVPLGDALTATLRASHSPTHNVLARSSVGAALQYEFRPAWLLHGGLRHTRYDATDVDQASVMLEHYFGDFSVLAAAHRIRAFDRHTGVGELRASWYYADRSSAGVVASAGREVAQVGPGVLAIARVRSLALVGLHALDERWSLRWGVHHVRQGGFYTRRGVTLGVQATF</sequence>
<feature type="signal peptide" evidence="1">
    <location>
        <begin position="1"/>
        <end position="19"/>
    </location>
</feature>
<dbReference type="InterPro" id="IPR030887">
    <property type="entry name" value="Beta-barrel_YaiO"/>
</dbReference>
<feature type="domain" description="YaiO beta-barrel" evidence="2">
    <location>
        <begin position="33"/>
        <end position="161"/>
    </location>
</feature>
<dbReference type="Proteomes" id="UP000806285">
    <property type="component" value="Unassembled WGS sequence"/>
</dbReference>
<evidence type="ECO:0000313" key="4">
    <source>
        <dbReference type="Proteomes" id="UP000806285"/>
    </source>
</evidence>
<dbReference type="Pfam" id="PF19413">
    <property type="entry name" value="YaiO"/>
    <property type="match status" value="1"/>
</dbReference>
<dbReference type="SUPFAM" id="SSF56935">
    <property type="entry name" value="Porins"/>
    <property type="match status" value="1"/>
</dbReference>
<dbReference type="EMBL" id="JADDIV010000003">
    <property type="protein sequence ID" value="MBE7367971.1"/>
    <property type="molecule type" value="Genomic_DNA"/>
</dbReference>
<name>A0ABR9S388_9BURK</name>
<feature type="chain" id="PRO_5046935124" evidence="1">
    <location>
        <begin position="20"/>
        <end position="255"/>
    </location>
</feature>
<comment type="caution">
    <text evidence="3">The sequence shown here is derived from an EMBL/GenBank/DDBJ whole genome shotgun (WGS) entry which is preliminary data.</text>
</comment>
<dbReference type="RefSeq" id="WP_193676594.1">
    <property type="nucleotide sequence ID" value="NZ_JADDIV010000003.1"/>
</dbReference>
<gene>
    <name evidence="3" type="primary">yaiO</name>
    <name evidence="3" type="ORF">IM787_10360</name>
</gene>